<sequence>MVRRGRRRELQGRGASPGLAVGRAHRLTSREIRVPPDELPLGGAGAEIRRFRRALRAARREIQQLRDRLGRGGDDPGTQILGSHLLILQDRELMREIVAAIAGERLGAAHIAQRVFLAKAHYLESLSSELFRARAADIRDVSNRLLGHLLAEERAPGAGIPEGAVLVAAEIAPSEVAAISPQLVAAMLLQRGTLVSHVTIMARSRGIPAVVGLGEALDDIADGETLLVDGARGLVVVAPQPEDLERFHQGRAREARVAQLLAGAEDRPTETRDGRRVPVLANIDRPEDAGAALAAGAEGIGLFRTEFFFMDAASFPDEETQVGAYREAVRALAGRPVTIRTLDLGGDKQAALMGVAPEENPYLGLRGVRFCLQHPEIFSTQLRALARVAAEGPLRLLVPMVGDVGQLRETRRL</sequence>
<evidence type="ECO:0000256" key="6">
    <source>
        <dbReference type="ARBA" id="ARBA00022842"/>
    </source>
</evidence>
<feature type="domain" description="PEP-utilising enzyme mobile" evidence="8">
    <location>
        <begin position="160"/>
        <end position="233"/>
    </location>
</feature>
<dbReference type="InterPro" id="IPR015813">
    <property type="entry name" value="Pyrv/PenolPyrv_kinase-like_dom"/>
</dbReference>
<comment type="cofactor">
    <cofactor evidence="1">
        <name>Mg(2+)</name>
        <dbReference type="ChEBI" id="CHEBI:18420"/>
    </cofactor>
</comment>
<accession>A0A938BRQ8</accession>
<dbReference type="Pfam" id="PF00391">
    <property type="entry name" value="PEP-utilizers"/>
    <property type="match status" value="1"/>
</dbReference>
<feature type="non-terminal residue" evidence="11">
    <location>
        <position position="413"/>
    </location>
</feature>
<dbReference type="InterPro" id="IPR000121">
    <property type="entry name" value="PEP_util_C"/>
</dbReference>
<dbReference type="SUPFAM" id="SSF51621">
    <property type="entry name" value="Phosphoenolpyruvate/pyruvate domain"/>
    <property type="match status" value="1"/>
</dbReference>
<dbReference type="InterPro" id="IPR036637">
    <property type="entry name" value="Phosphohistidine_dom_sf"/>
</dbReference>
<feature type="region of interest" description="Disordered" evidence="7">
    <location>
        <begin position="1"/>
        <end position="21"/>
    </location>
</feature>
<dbReference type="Proteomes" id="UP000748308">
    <property type="component" value="Unassembled WGS sequence"/>
</dbReference>
<dbReference type="GO" id="GO:0046872">
    <property type="term" value="F:metal ion binding"/>
    <property type="evidence" value="ECO:0007669"/>
    <property type="project" value="UniProtKB-KW"/>
</dbReference>
<dbReference type="InterPro" id="IPR008731">
    <property type="entry name" value="PTS_EIN"/>
</dbReference>
<comment type="similarity">
    <text evidence="2">Belongs to the PEP-utilizing enzyme family.</text>
</comment>
<keyword evidence="4" id="KW-0479">Metal-binding</keyword>
<dbReference type="GO" id="GO:0016301">
    <property type="term" value="F:kinase activity"/>
    <property type="evidence" value="ECO:0007669"/>
    <property type="project" value="UniProtKB-KW"/>
</dbReference>
<evidence type="ECO:0000313" key="12">
    <source>
        <dbReference type="Proteomes" id="UP000748308"/>
    </source>
</evidence>
<dbReference type="Gene3D" id="3.20.20.60">
    <property type="entry name" value="Phosphoenolpyruvate-binding domains"/>
    <property type="match status" value="1"/>
</dbReference>
<keyword evidence="5" id="KW-0418">Kinase</keyword>
<evidence type="ECO:0000256" key="7">
    <source>
        <dbReference type="SAM" id="MobiDB-lite"/>
    </source>
</evidence>
<dbReference type="GO" id="GO:0009401">
    <property type="term" value="P:phosphoenolpyruvate-dependent sugar phosphotransferase system"/>
    <property type="evidence" value="ECO:0007669"/>
    <property type="project" value="InterPro"/>
</dbReference>
<keyword evidence="6" id="KW-0460">Magnesium</keyword>
<feature type="domain" description="Phosphotransferase system enzyme I N-terminal" evidence="10">
    <location>
        <begin position="11"/>
        <end position="134"/>
    </location>
</feature>
<dbReference type="SUPFAM" id="SSF52009">
    <property type="entry name" value="Phosphohistidine domain"/>
    <property type="match status" value="1"/>
</dbReference>
<comment type="caution">
    <text evidence="11">The sequence shown here is derived from an EMBL/GenBank/DDBJ whole genome shotgun (WGS) entry which is preliminary data.</text>
</comment>
<feature type="domain" description="PEP-utilising enzyme C-terminal" evidence="9">
    <location>
        <begin position="264"/>
        <end position="412"/>
    </location>
</feature>
<dbReference type="InterPro" id="IPR050499">
    <property type="entry name" value="PEP-utilizing_PTS_enzyme"/>
</dbReference>
<dbReference type="PANTHER" id="PTHR46244:SF6">
    <property type="entry name" value="PHOSPHOENOLPYRUVATE-PROTEIN PHOSPHOTRANSFERASE"/>
    <property type="match status" value="1"/>
</dbReference>
<dbReference type="EMBL" id="VGIY01000403">
    <property type="protein sequence ID" value="MBM3318570.1"/>
    <property type="molecule type" value="Genomic_DNA"/>
</dbReference>
<evidence type="ECO:0000259" key="10">
    <source>
        <dbReference type="Pfam" id="PF05524"/>
    </source>
</evidence>
<protein>
    <submittedName>
        <fullName evidence="11">Phosphoenolpyruvate--protein phosphotransferase</fullName>
    </submittedName>
</protein>
<dbReference type="Pfam" id="PF02896">
    <property type="entry name" value="PEP-utilizers_C"/>
    <property type="match status" value="1"/>
</dbReference>
<dbReference type="PANTHER" id="PTHR46244">
    <property type="entry name" value="PHOSPHOENOLPYRUVATE-PROTEIN PHOSPHOTRANSFERASE"/>
    <property type="match status" value="1"/>
</dbReference>
<dbReference type="SUPFAM" id="SSF47831">
    <property type="entry name" value="Enzyme I of the PEP:sugar phosphotransferase system HPr-binding (sub)domain"/>
    <property type="match status" value="1"/>
</dbReference>
<dbReference type="AlphaFoldDB" id="A0A938BRQ8"/>
<organism evidence="11 12">
    <name type="scientific">Eiseniibacteriota bacterium</name>
    <dbReference type="NCBI Taxonomy" id="2212470"/>
    <lineage>
        <taxon>Bacteria</taxon>
        <taxon>Candidatus Eiseniibacteriota</taxon>
    </lineage>
</organism>
<evidence type="ECO:0000256" key="4">
    <source>
        <dbReference type="ARBA" id="ARBA00022723"/>
    </source>
</evidence>
<name>A0A938BRQ8_UNCEI</name>
<proteinExistence type="inferred from homology"/>
<dbReference type="Pfam" id="PF05524">
    <property type="entry name" value="PEP-utilisers_N"/>
    <property type="match status" value="1"/>
</dbReference>
<dbReference type="InterPro" id="IPR008279">
    <property type="entry name" value="PEP-util_enz_mobile_dom"/>
</dbReference>
<keyword evidence="3" id="KW-0808">Transferase</keyword>
<evidence type="ECO:0000256" key="2">
    <source>
        <dbReference type="ARBA" id="ARBA00007837"/>
    </source>
</evidence>
<gene>
    <name evidence="11" type="ORF">FJY75_12030</name>
</gene>
<evidence type="ECO:0000259" key="9">
    <source>
        <dbReference type="Pfam" id="PF02896"/>
    </source>
</evidence>
<evidence type="ECO:0000256" key="5">
    <source>
        <dbReference type="ARBA" id="ARBA00022777"/>
    </source>
</evidence>
<evidence type="ECO:0000313" key="11">
    <source>
        <dbReference type="EMBL" id="MBM3318570.1"/>
    </source>
</evidence>
<dbReference type="InterPro" id="IPR036618">
    <property type="entry name" value="PtsI_HPr-bd_sf"/>
</dbReference>
<dbReference type="InterPro" id="IPR040442">
    <property type="entry name" value="Pyrv_kinase-like_dom_sf"/>
</dbReference>
<evidence type="ECO:0000256" key="1">
    <source>
        <dbReference type="ARBA" id="ARBA00001946"/>
    </source>
</evidence>
<evidence type="ECO:0000256" key="3">
    <source>
        <dbReference type="ARBA" id="ARBA00022679"/>
    </source>
</evidence>
<dbReference type="Gene3D" id="1.10.274.10">
    <property type="entry name" value="PtsI, HPr-binding domain"/>
    <property type="match status" value="1"/>
</dbReference>
<dbReference type="Gene3D" id="3.50.30.10">
    <property type="entry name" value="Phosphohistidine domain"/>
    <property type="match status" value="1"/>
</dbReference>
<reference evidence="11" key="1">
    <citation type="submission" date="2019-03" db="EMBL/GenBank/DDBJ databases">
        <title>Lake Tanganyika Metagenome-Assembled Genomes (MAGs).</title>
        <authorList>
            <person name="Tran P."/>
        </authorList>
    </citation>
    <scope>NUCLEOTIDE SEQUENCE</scope>
    <source>
        <strain evidence="11">M_DeepCast_400m_m2_100</strain>
    </source>
</reference>
<evidence type="ECO:0000259" key="8">
    <source>
        <dbReference type="Pfam" id="PF00391"/>
    </source>
</evidence>